<keyword evidence="1" id="KW-0472">Membrane</keyword>
<dbReference type="PANTHER" id="PTHR45661:SF3">
    <property type="entry name" value="IG-LIKE DOMAIN-CONTAINING PROTEIN"/>
    <property type="match status" value="1"/>
</dbReference>
<organism evidence="2 3">
    <name type="scientific">Butyrivibrio fibrisolvens</name>
    <dbReference type="NCBI Taxonomy" id="831"/>
    <lineage>
        <taxon>Bacteria</taxon>
        <taxon>Bacillati</taxon>
        <taxon>Bacillota</taxon>
        <taxon>Clostridia</taxon>
        <taxon>Lachnospirales</taxon>
        <taxon>Lachnospiraceae</taxon>
        <taxon>Butyrivibrio</taxon>
    </lineage>
</organism>
<evidence type="ECO:0000313" key="2">
    <source>
        <dbReference type="EMBL" id="SES01379.1"/>
    </source>
</evidence>
<protein>
    <submittedName>
        <fullName evidence="2">Leucine rich repeat-containing protein</fullName>
    </submittedName>
</protein>
<dbReference type="PANTHER" id="PTHR45661">
    <property type="entry name" value="SURFACE ANTIGEN"/>
    <property type="match status" value="1"/>
</dbReference>
<dbReference type="PROSITE" id="PS51257">
    <property type="entry name" value="PROKAR_LIPOPROTEIN"/>
    <property type="match status" value="1"/>
</dbReference>
<dbReference type="InterPro" id="IPR026906">
    <property type="entry name" value="LRR_5"/>
</dbReference>
<dbReference type="InterPro" id="IPR032675">
    <property type="entry name" value="LRR_dom_sf"/>
</dbReference>
<dbReference type="InterPro" id="IPR053139">
    <property type="entry name" value="Surface_bspA-like"/>
</dbReference>
<dbReference type="Proteomes" id="UP000182584">
    <property type="component" value="Unassembled WGS sequence"/>
</dbReference>
<evidence type="ECO:0000256" key="1">
    <source>
        <dbReference type="SAM" id="Phobius"/>
    </source>
</evidence>
<dbReference type="Gene3D" id="3.80.10.10">
    <property type="entry name" value="Ribonuclease Inhibitor"/>
    <property type="match status" value="1"/>
</dbReference>
<gene>
    <name evidence="2" type="ORF">SAMN04487884_11647</name>
</gene>
<dbReference type="RefSeq" id="WP_177174912.1">
    <property type="nucleotide sequence ID" value="NZ_FOGJ01000016.1"/>
</dbReference>
<proteinExistence type="predicted"/>
<dbReference type="AlphaFoldDB" id="A0A1H9TWA4"/>
<evidence type="ECO:0000313" key="3">
    <source>
        <dbReference type="Proteomes" id="UP000182584"/>
    </source>
</evidence>
<accession>A0A1H9TWA4</accession>
<sequence length="309" mass="34978">MIKKIKEIKIYIISTIIIACAIAVIGFFSKAFWGSIYIHDYYSEYSYVIDHGEVHLLYYWGNDENVDIPSHILFFPVVDLCSRKYICMYPEEENMARGFELNQSLRFVSIPSTIIEIGDGAFRGCKNIEKVTFGGNEKIIGTAFQNCSSLTEVLIPESVETIDPYAFYECTALSDVVIGDKVNYIGYNAFYRTPWLENYPDDFVIVGDNNLICYKGDETDIIIPDGVKRISGVFIRGKNVESVYVPDTVTFIESAAFNNRDIVITIQFGDEDIEFSGDPCDTECVIVAPYGSSAQKMAEIYGHKYIEIE</sequence>
<keyword evidence="1" id="KW-1133">Transmembrane helix</keyword>
<dbReference type="SUPFAM" id="SSF52058">
    <property type="entry name" value="L domain-like"/>
    <property type="match status" value="1"/>
</dbReference>
<dbReference type="Pfam" id="PF13306">
    <property type="entry name" value="LRR_5"/>
    <property type="match status" value="2"/>
</dbReference>
<name>A0A1H9TWA4_BUTFI</name>
<keyword evidence="1" id="KW-0812">Transmembrane</keyword>
<feature type="transmembrane region" description="Helical" evidence="1">
    <location>
        <begin position="12"/>
        <end position="33"/>
    </location>
</feature>
<reference evidence="2 3" key="1">
    <citation type="submission" date="2016-10" db="EMBL/GenBank/DDBJ databases">
        <authorList>
            <person name="de Groot N.N."/>
        </authorList>
    </citation>
    <scope>NUCLEOTIDE SEQUENCE [LARGE SCALE GENOMIC DNA]</scope>
    <source>
        <strain evidence="2 3">AR40</strain>
    </source>
</reference>
<dbReference type="EMBL" id="FOGJ01000016">
    <property type="protein sequence ID" value="SES01379.1"/>
    <property type="molecule type" value="Genomic_DNA"/>
</dbReference>